<organism evidence="8 9">
    <name type="scientific">Rhizobium subbaraonis</name>
    <dbReference type="NCBI Taxonomy" id="908946"/>
    <lineage>
        <taxon>Bacteria</taxon>
        <taxon>Pseudomonadati</taxon>
        <taxon>Pseudomonadota</taxon>
        <taxon>Alphaproteobacteria</taxon>
        <taxon>Hyphomicrobiales</taxon>
        <taxon>Rhizobiaceae</taxon>
        <taxon>Rhizobium/Agrobacterium group</taxon>
        <taxon>Rhizobium</taxon>
    </lineage>
</organism>
<name>A0A285UJ93_9HYPH</name>
<dbReference type="EMBL" id="OBQD01000009">
    <property type="protein sequence ID" value="SOC41960.1"/>
    <property type="molecule type" value="Genomic_DNA"/>
</dbReference>
<keyword evidence="9" id="KW-1185">Reference proteome</keyword>
<reference evidence="8 9" key="1">
    <citation type="submission" date="2017-08" db="EMBL/GenBank/DDBJ databases">
        <authorList>
            <person name="de Groot N.N."/>
        </authorList>
    </citation>
    <scope>NUCLEOTIDE SEQUENCE [LARGE SCALE GENOMIC DNA]</scope>
    <source>
        <strain evidence="8 9">JC85</strain>
    </source>
</reference>
<dbReference type="PANTHER" id="PTHR30349">
    <property type="entry name" value="PHAGE INTEGRASE-RELATED"/>
    <property type="match status" value="1"/>
</dbReference>
<evidence type="ECO:0000313" key="8">
    <source>
        <dbReference type="EMBL" id="SOC41960.1"/>
    </source>
</evidence>
<dbReference type="InterPro" id="IPR002104">
    <property type="entry name" value="Integrase_catalytic"/>
</dbReference>
<dbReference type="SUPFAM" id="SSF56349">
    <property type="entry name" value="DNA breaking-rejoining enzymes"/>
    <property type="match status" value="1"/>
</dbReference>
<evidence type="ECO:0000256" key="5">
    <source>
        <dbReference type="PROSITE-ProRule" id="PRU01248"/>
    </source>
</evidence>
<dbReference type="GO" id="GO:0003677">
    <property type="term" value="F:DNA binding"/>
    <property type="evidence" value="ECO:0007669"/>
    <property type="project" value="UniProtKB-UniRule"/>
</dbReference>
<dbReference type="InterPro" id="IPR050090">
    <property type="entry name" value="Tyrosine_recombinase_XerCD"/>
</dbReference>
<dbReference type="Pfam" id="PF00589">
    <property type="entry name" value="Phage_integrase"/>
    <property type="match status" value="1"/>
</dbReference>
<dbReference type="Proteomes" id="UP000219167">
    <property type="component" value="Unassembled WGS sequence"/>
</dbReference>
<dbReference type="OrthoDB" id="9785687at2"/>
<dbReference type="CDD" id="cd01189">
    <property type="entry name" value="INT_ICEBs1_C_like"/>
    <property type="match status" value="1"/>
</dbReference>
<evidence type="ECO:0000313" key="9">
    <source>
        <dbReference type="Proteomes" id="UP000219167"/>
    </source>
</evidence>
<evidence type="ECO:0000256" key="3">
    <source>
        <dbReference type="ARBA" id="ARBA00023125"/>
    </source>
</evidence>
<evidence type="ECO:0000256" key="1">
    <source>
        <dbReference type="ARBA" id="ARBA00008857"/>
    </source>
</evidence>
<protein>
    <submittedName>
        <fullName evidence="8">Site-specific recombinase XerD</fullName>
    </submittedName>
</protein>
<evidence type="ECO:0000259" key="6">
    <source>
        <dbReference type="PROSITE" id="PS51898"/>
    </source>
</evidence>
<feature type="domain" description="Core-binding (CB)" evidence="7">
    <location>
        <begin position="58"/>
        <end position="142"/>
    </location>
</feature>
<dbReference type="GO" id="GO:0015074">
    <property type="term" value="P:DNA integration"/>
    <property type="evidence" value="ECO:0007669"/>
    <property type="project" value="UniProtKB-KW"/>
</dbReference>
<dbReference type="Gene3D" id="1.10.443.10">
    <property type="entry name" value="Intergrase catalytic core"/>
    <property type="match status" value="1"/>
</dbReference>
<keyword evidence="3 5" id="KW-0238">DNA-binding</keyword>
<evidence type="ECO:0000256" key="4">
    <source>
        <dbReference type="ARBA" id="ARBA00023172"/>
    </source>
</evidence>
<dbReference type="PANTHER" id="PTHR30349:SF64">
    <property type="entry name" value="PROPHAGE INTEGRASE INTD-RELATED"/>
    <property type="match status" value="1"/>
</dbReference>
<gene>
    <name evidence="8" type="ORF">SAMN05892877_109159</name>
</gene>
<comment type="similarity">
    <text evidence="1">Belongs to the 'phage' integrase family.</text>
</comment>
<proteinExistence type="inferred from homology"/>
<sequence length="407" mass="46186">MADIRKRTGRKGTTYQVRYPSRTAKTGYEYATFDTLKEARAFTENLGSFESVPGGQAISVVEAVDRWLSICEKIGRDGREKVEKQTYNEYARRAKVMKEYRWTKPLHELEQPDVVAFRKWLLETRTRDLARRCLSSFHSVIIEMKSEGLIKSDPAAGITIKSGGRYEEEDGEVVIPTDEEVRAIYAAADRMAQKNDYMAEVWARYRPLIYLAGFTGMRPSEYRGLSWKGLAGGQVRITQRADKTGDIGPVKSRAGRRTLFIPSFLIEMLEAWRTDCPASAQDLVFPTASGKPMALVNFRAGAWDPLMKEAGLVDEEERRGKTVLIPRYTPYALRHYFASKLIEGGHDLKFIQKAMGHSKIEITFNIYGHLIRGREEHYRESAEKLAAQILGERSCGEFVANTLEAAE</sequence>
<dbReference type="InterPro" id="IPR044068">
    <property type="entry name" value="CB"/>
</dbReference>
<evidence type="ECO:0000256" key="2">
    <source>
        <dbReference type="ARBA" id="ARBA00022908"/>
    </source>
</evidence>
<keyword evidence="2" id="KW-0229">DNA integration</keyword>
<keyword evidence="4" id="KW-0233">DNA recombination</keyword>
<dbReference type="RefSeq" id="WP_097140747.1">
    <property type="nucleotide sequence ID" value="NZ_OBQD01000009.1"/>
</dbReference>
<dbReference type="InterPro" id="IPR011010">
    <property type="entry name" value="DNA_brk_join_enz"/>
</dbReference>
<dbReference type="Gene3D" id="1.10.150.130">
    <property type="match status" value="1"/>
</dbReference>
<accession>A0A285UJ93</accession>
<dbReference type="GO" id="GO:0006310">
    <property type="term" value="P:DNA recombination"/>
    <property type="evidence" value="ECO:0007669"/>
    <property type="project" value="UniProtKB-KW"/>
</dbReference>
<dbReference type="AlphaFoldDB" id="A0A285UJ93"/>
<evidence type="ECO:0000259" key="7">
    <source>
        <dbReference type="PROSITE" id="PS51900"/>
    </source>
</evidence>
<dbReference type="InterPro" id="IPR010998">
    <property type="entry name" value="Integrase_recombinase_N"/>
</dbReference>
<dbReference type="InterPro" id="IPR013762">
    <property type="entry name" value="Integrase-like_cat_sf"/>
</dbReference>
<dbReference type="PROSITE" id="PS51898">
    <property type="entry name" value="TYR_RECOMBINASE"/>
    <property type="match status" value="1"/>
</dbReference>
<feature type="domain" description="Tyr recombinase" evidence="6">
    <location>
        <begin position="171"/>
        <end position="383"/>
    </location>
</feature>
<dbReference type="PROSITE" id="PS51900">
    <property type="entry name" value="CB"/>
    <property type="match status" value="1"/>
</dbReference>